<dbReference type="SMART" id="SM00388">
    <property type="entry name" value="HisKA"/>
    <property type="match status" value="1"/>
</dbReference>
<dbReference type="Gene3D" id="3.30.565.10">
    <property type="entry name" value="Histidine kinase-like ATPase, C-terminal domain"/>
    <property type="match status" value="1"/>
</dbReference>
<dbReference type="PANTHER" id="PTHR45436">
    <property type="entry name" value="SENSOR HISTIDINE KINASE YKOH"/>
    <property type="match status" value="1"/>
</dbReference>
<dbReference type="EC" id="2.7.13.3" evidence="3"/>
<comment type="subcellular location">
    <subcellularLocation>
        <location evidence="2">Cell membrane</location>
    </subcellularLocation>
</comment>
<reference evidence="14 15" key="1">
    <citation type="submission" date="2016-10" db="EMBL/GenBank/DDBJ databases">
        <authorList>
            <person name="de Groot N.N."/>
        </authorList>
    </citation>
    <scope>NUCLEOTIDE SEQUENCE [LARGE SCALE GENOMIC DNA]</scope>
    <source>
        <strain evidence="14 15">DSM 44993</strain>
    </source>
</reference>
<dbReference type="PROSITE" id="PS50109">
    <property type="entry name" value="HIS_KIN"/>
    <property type="match status" value="1"/>
</dbReference>
<dbReference type="STRING" id="394193.SAMN04489732_11483"/>
<evidence type="ECO:0000256" key="4">
    <source>
        <dbReference type="ARBA" id="ARBA00022553"/>
    </source>
</evidence>
<evidence type="ECO:0000313" key="15">
    <source>
        <dbReference type="Proteomes" id="UP000198582"/>
    </source>
</evidence>
<dbReference type="Gene3D" id="6.10.340.10">
    <property type="match status" value="1"/>
</dbReference>
<evidence type="ECO:0000259" key="12">
    <source>
        <dbReference type="PROSITE" id="PS50109"/>
    </source>
</evidence>
<name>A0A1H8YFS1_9PSEU</name>
<dbReference type="RefSeq" id="WP_245787531.1">
    <property type="nucleotide sequence ID" value="NZ_FOEF01000014.1"/>
</dbReference>
<dbReference type="SUPFAM" id="SSF55874">
    <property type="entry name" value="ATPase domain of HSP90 chaperone/DNA topoisomerase II/histidine kinase"/>
    <property type="match status" value="1"/>
</dbReference>
<keyword evidence="10 11" id="KW-0472">Membrane</keyword>
<evidence type="ECO:0000256" key="8">
    <source>
        <dbReference type="ARBA" id="ARBA00022989"/>
    </source>
</evidence>
<dbReference type="CDD" id="cd00082">
    <property type="entry name" value="HisKA"/>
    <property type="match status" value="1"/>
</dbReference>
<dbReference type="SUPFAM" id="SSF47384">
    <property type="entry name" value="Homodimeric domain of signal transducing histidine kinase"/>
    <property type="match status" value="1"/>
</dbReference>
<comment type="catalytic activity">
    <reaction evidence="1">
        <text>ATP + protein L-histidine = ADP + protein N-phospho-L-histidine.</text>
        <dbReference type="EC" id="2.7.13.3"/>
    </reaction>
</comment>
<keyword evidence="8 11" id="KW-1133">Transmembrane helix</keyword>
<dbReference type="Pfam" id="PF00512">
    <property type="entry name" value="HisKA"/>
    <property type="match status" value="1"/>
</dbReference>
<dbReference type="InterPro" id="IPR004358">
    <property type="entry name" value="Sig_transdc_His_kin-like_C"/>
</dbReference>
<dbReference type="InterPro" id="IPR050428">
    <property type="entry name" value="TCS_sensor_his_kinase"/>
</dbReference>
<dbReference type="Pfam" id="PF00672">
    <property type="entry name" value="HAMP"/>
    <property type="match status" value="1"/>
</dbReference>
<dbReference type="SMART" id="SM00387">
    <property type="entry name" value="HATPase_c"/>
    <property type="match status" value="1"/>
</dbReference>
<gene>
    <name evidence="14" type="ORF">SAMN04489732_11483</name>
</gene>
<evidence type="ECO:0000256" key="6">
    <source>
        <dbReference type="ARBA" id="ARBA00022692"/>
    </source>
</evidence>
<evidence type="ECO:0000256" key="3">
    <source>
        <dbReference type="ARBA" id="ARBA00012438"/>
    </source>
</evidence>
<evidence type="ECO:0000256" key="9">
    <source>
        <dbReference type="ARBA" id="ARBA00023012"/>
    </source>
</evidence>
<dbReference type="PRINTS" id="PR00344">
    <property type="entry name" value="BCTRLSENSOR"/>
</dbReference>
<keyword evidence="9" id="KW-0902">Two-component regulatory system</keyword>
<dbReference type="GO" id="GO:0005886">
    <property type="term" value="C:plasma membrane"/>
    <property type="evidence" value="ECO:0007669"/>
    <property type="project" value="UniProtKB-SubCell"/>
</dbReference>
<evidence type="ECO:0000256" key="11">
    <source>
        <dbReference type="SAM" id="Phobius"/>
    </source>
</evidence>
<keyword evidence="6 11" id="KW-0812">Transmembrane</keyword>
<keyword evidence="5" id="KW-0808">Transferase</keyword>
<organism evidence="14 15">
    <name type="scientific">Amycolatopsis saalfeldensis</name>
    <dbReference type="NCBI Taxonomy" id="394193"/>
    <lineage>
        <taxon>Bacteria</taxon>
        <taxon>Bacillati</taxon>
        <taxon>Actinomycetota</taxon>
        <taxon>Actinomycetes</taxon>
        <taxon>Pseudonocardiales</taxon>
        <taxon>Pseudonocardiaceae</taxon>
        <taxon>Amycolatopsis</taxon>
    </lineage>
</organism>
<dbReference type="CDD" id="cd00075">
    <property type="entry name" value="HATPase"/>
    <property type="match status" value="1"/>
</dbReference>
<dbReference type="PANTHER" id="PTHR45436:SF5">
    <property type="entry name" value="SENSOR HISTIDINE KINASE TRCS"/>
    <property type="match status" value="1"/>
</dbReference>
<evidence type="ECO:0000256" key="10">
    <source>
        <dbReference type="ARBA" id="ARBA00023136"/>
    </source>
</evidence>
<dbReference type="GO" id="GO:0000155">
    <property type="term" value="F:phosphorelay sensor kinase activity"/>
    <property type="evidence" value="ECO:0007669"/>
    <property type="project" value="InterPro"/>
</dbReference>
<dbReference type="Proteomes" id="UP000198582">
    <property type="component" value="Unassembled WGS sequence"/>
</dbReference>
<keyword evidence="4" id="KW-0597">Phosphoprotein</keyword>
<dbReference type="SMART" id="SM00304">
    <property type="entry name" value="HAMP"/>
    <property type="match status" value="1"/>
</dbReference>
<evidence type="ECO:0000256" key="2">
    <source>
        <dbReference type="ARBA" id="ARBA00004236"/>
    </source>
</evidence>
<evidence type="ECO:0000256" key="1">
    <source>
        <dbReference type="ARBA" id="ARBA00000085"/>
    </source>
</evidence>
<feature type="domain" description="HAMP" evidence="13">
    <location>
        <begin position="229"/>
        <end position="282"/>
    </location>
</feature>
<keyword evidence="7 14" id="KW-0418">Kinase</keyword>
<dbReference type="InterPro" id="IPR003660">
    <property type="entry name" value="HAMP_dom"/>
</dbReference>
<accession>A0A1H8YFS1</accession>
<dbReference type="InterPro" id="IPR003594">
    <property type="entry name" value="HATPase_dom"/>
</dbReference>
<evidence type="ECO:0000256" key="7">
    <source>
        <dbReference type="ARBA" id="ARBA00022777"/>
    </source>
</evidence>
<dbReference type="PROSITE" id="PS50885">
    <property type="entry name" value="HAMP"/>
    <property type="match status" value="1"/>
</dbReference>
<dbReference type="AlphaFoldDB" id="A0A1H8YFS1"/>
<protein>
    <recommendedName>
        <fullName evidence="3">histidine kinase</fullName>
        <ecNumber evidence="3">2.7.13.3</ecNumber>
    </recommendedName>
</protein>
<feature type="transmembrane region" description="Helical" evidence="11">
    <location>
        <begin position="207"/>
        <end position="228"/>
    </location>
</feature>
<keyword evidence="15" id="KW-1185">Reference proteome</keyword>
<dbReference type="EMBL" id="FOEF01000014">
    <property type="protein sequence ID" value="SEP50298.1"/>
    <property type="molecule type" value="Genomic_DNA"/>
</dbReference>
<dbReference type="Gene3D" id="1.10.287.130">
    <property type="match status" value="1"/>
</dbReference>
<dbReference type="InterPro" id="IPR036890">
    <property type="entry name" value="HATPase_C_sf"/>
</dbReference>
<sequence>MRDWWPLPTRARSALVAGLACAFAFTLGGLWARHFVEVRTMEQSRFLTTQALTGFLFTRFEGTRYDGPNPPDSPVAHTSLDGATFEVVLGSGQVAVRSQNLATYYPGQAPLPPAAPNQHVPDRTVTFGRGAVAGVDNNLEDRTFEVEGLSVRLPVELVTPPGRSGHFFFSGLPTPLAVPEHPEYVNATVYVFVEPYYTERALGGVDVALWIGIPLSVLFVAAAAWTIAGRALRPVGAIRAEMAEIGEHALQRRVPVPAARDEIADLATTTNTTLDRLQLAMRQQQQFVADASHELRSPLAGLRTWLDIARSHPDQADWPSITGRALGDIDRLQSLVADLLLLAEQDGEHRRPTGFVDLAALAEEQSAERRYLGGDVEIQCQADPDSLVQGHSEQLERVLRNLLDNAVRHAESTVSVTVSIDAATVVLEVRDDGPGIPATDRERVFDRFTRLDDARARDAGGTGLGLAIARTITRRHGGTLRVADSPVSARFVATFPRAPES</sequence>
<dbReference type="InterPro" id="IPR005467">
    <property type="entry name" value="His_kinase_dom"/>
</dbReference>
<feature type="domain" description="Histidine kinase" evidence="12">
    <location>
        <begin position="290"/>
        <end position="499"/>
    </location>
</feature>
<dbReference type="CDD" id="cd06225">
    <property type="entry name" value="HAMP"/>
    <property type="match status" value="1"/>
</dbReference>
<dbReference type="InterPro" id="IPR003661">
    <property type="entry name" value="HisK_dim/P_dom"/>
</dbReference>
<evidence type="ECO:0000259" key="13">
    <source>
        <dbReference type="PROSITE" id="PS50885"/>
    </source>
</evidence>
<evidence type="ECO:0000313" key="14">
    <source>
        <dbReference type="EMBL" id="SEP50298.1"/>
    </source>
</evidence>
<evidence type="ECO:0000256" key="5">
    <source>
        <dbReference type="ARBA" id="ARBA00022679"/>
    </source>
</evidence>
<dbReference type="InterPro" id="IPR036097">
    <property type="entry name" value="HisK_dim/P_sf"/>
</dbReference>
<dbReference type="Pfam" id="PF02518">
    <property type="entry name" value="HATPase_c"/>
    <property type="match status" value="1"/>
</dbReference>
<proteinExistence type="predicted"/>